<protein>
    <submittedName>
        <fullName evidence="1">Uncharacterized protein</fullName>
    </submittedName>
</protein>
<keyword evidence="2" id="KW-1185">Reference proteome</keyword>
<dbReference type="EMBL" id="BMNZ01000002">
    <property type="protein sequence ID" value="GGM88363.1"/>
    <property type="molecule type" value="Genomic_DNA"/>
</dbReference>
<sequence>MTDTVRANHVARLTASLRKRHHCGRGRVGNRGHLAHETGLYQVSGGPSDELRELECPSLYACVVAG</sequence>
<name>A0ABQ2HS40_9MICO</name>
<proteinExistence type="predicted"/>
<comment type="caution">
    <text evidence="1">The sequence shown here is derived from an EMBL/GenBank/DDBJ whole genome shotgun (WGS) entry which is preliminary data.</text>
</comment>
<evidence type="ECO:0000313" key="2">
    <source>
        <dbReference type="Proteomes" id="UP000623461"/>
    </source>
</evidence>
<organism evidence="1 2">
    <name type="scientific">Terrabacter tumescens</name>
    <dbReference type="NCBI Taxonomy" id="60443"/>
    <lineage>
        <taxon>Bacteria</taxon>
        <taxon>Bacillati</taxon>
        <taxon>Actinomycetota</taxon>
        <taxon>Actinomycetes</taxon>
        <taxon>Micrococcales</taxon>
        <taxon>Intrasporangiaceae</taxon>
        <taxon>Terrabacter</taxon>
    </lineage>
</organism>
<reference evidence="2" key="1">
    <citation type="journal article" date="2019" name="Int. J. Syst. Evol. Microbiol.">
        <title>The Global Catalogue of Microorganisms (GCM) 10K type strain sequencing project: providing services to taxonomists for standard genome sequencing and annotation.</title>
        <authorList>
            <consortium name="The Broad Institute Genomics Platform"/>
            <consortium name="The Broad Institute Genome Sequencing Center for Infectious Disease"/>
            <person name="Wu L."/>
            <person name="Ma J."/>
        </authorList>
    </citation>
    <scope>NUCLEOTIDE SEQUENCE [LARGE SCALE GENOMIC DNA]</scope>
    <source>
        <strain evidence="2">JCM 1365</strain>
    </source>
</reference>
<evidence type="ECO:0000313" key="1">
    <source>
        <dbReference type="EMBL" id="GGM88363.1"/>
    </source>
</evidence>
<accession>A0ABQ2HS40</accession>
<dbReference type="Proteomes" id="UP000623461">
    <property type="component" value="Unassembled WGS sequence"/>
</dbReference>
<gene>
    <name evidence="1" type="ORF">GCM10009721_11750</name>
</gene>